<gene>
    <name evidence="1" type="ORF">LV89_04887</name>
</gene>
<evidence type="ECO:0000313" key="1">
    <source>
        <dbReference type="EMBL" id="PWK16625.1"/>
    </source>
</evidence>
<dbReference type="AlphaFoldDB" id="A0A316DFB0"/>
<evidence type="ECO:0000313" key="2">
    <source>
        <dbReference type="Proteomes" id="UP000245489"/>
    </source>
</evidence>
<comment type="caution">
    <text evidence="1">The sequence shown here is derived from an EMBL/GenBank/DDBJ whole genome shotgun (WGS) entry which is preliminary data.</text>
</comment>
<proteinExistence type="predicted"/>
<dbReference type="EMBL" id="QGGO01000050">
    <property type="protein sequence ID" value="PWK16625.1"/>
    <property type="molecule type" value="Genomic_DNA"/>
</dbReference>
<reference evidence="1 2" key="1">
    <citation type="submission" date="2018-05" db="EMBL/GenBank/DDBJ databases">
        <title>Genomic Encyclopedia of Archaeal and Bacterial Type Strains, Phase II (KMG-II): from individual species to whole genera.</title>
        <authorList>
            <person name="Goeker M."/>
        </authorList>
    </citation>
    <scope>NUCLEOTIDE SEQUENCE [LARGE SCALE GENOMIC DNA]</scope>
    <source>
        <strain evidence="1 2">DSM 22214</strain>
    </source>
</reference>
<keyword evidence="2" id="KW-1185">Reference proteome</keyword>
<sequence length="83" mass="9545">MVQFKDNTIVITIENVNPLEDWQELMITIADVQMILMTNPDHKVSEYRLNMFNEFHKATCTLSKDSSTMQVLAEHSAKMSLAI</sequence>
<organism evidence="1 2">
    <name type="scientific">Arcicella aurantiaca</name>
    <dbReference type="NCBI Taxonomy" id="591202"/>
    <lineage>
        <taxon>Bacteria</taxon>
        <taxon>Pseudomonadati</taxon>
        <taxon>Bacteroidota</taxon>
        <taxon>Cytophagia</taxon>
        <taxon>Cytophagales</taxon>
        <taxon>Flectobacillaceae</taxon>
        <taxon>Arcicella</taxon>
    </lineage>
</organism>
<dbReference type="Proteomes" id="UP000245489">
    <property type="component" value="Unassembled WGS sequence"/>
</dbReference>
<protein>
    <submittedName>
        <fullName evidence="1">Uncharacterized protein</fullName>
    </submittedName>
</protein>
<dbReference type="RefSeq" id="WP_109745581.1">
    <property type="nucleotide sequence ID" value="NZ_QGGO01000050.1"/>
</dbReference>
<accession>A0A316DFB0</accession>
<name>A0A316DFB0_9BACT</name>